<protein>
    <recommendedName>
        <fullName evidence="2">Helix-turn-helix domain-containing protein</fullName>
    </recommendedName>
</protein>
<feature type="region of interest" description="Disordered" evidence="1">
    <location>
        <begin position="68"/>
        <end position="95"/>
    </location>
</feature>
<evidence type="ECO:0000259" key="2">
    <source>
        <dbReference type="Pfam" id="PF12728"/>
    </source>
</evidence>
<organism evidence="3 4">
    <name type="scientific">Methylobacterium indicum</name>
    <dbReference type="NCBI Taxonomy" id="1775910"/>
    <lineage>
        <taxon>Bacteria</taxon>
        <taxon>Pseudomonadati</taxon>
        <taxon>Pseudomonadota</taxon>
        <taxon>Alphaproteobacteria</taxon>
        <taxon>Hyphomicrobiales</taxon>
        <taxon>Methylobacteriaceae</taxon>
        <taxon>Methylobacterium</taxon>
    </lineage>
</organism>
<keyword evidence="3" id="KW-0614">Plasmid</keyword>
<dbReference type="SUPFAM" id="SSF46955">
    <property type="entry name" value="Putative DNA-binding domain"/>
    <property type="match status" value="1"/>
</dbReference>
<evidence type="ECO:0000313" key="3">
    <source>
        <dbReference type="EMBL" id="BCM88105.1"/>
    </source>
</evidence>
<geneLocation type="plasmid" evidence="3 4">
    <name>pVL1_6</name>
</geneLocation>
<dbReference type="InterPro" id="IPR010093">
    <property type="entry name" value="SinI_DNA-bd"/>
</dbReference>
<dbReference type="KEGG" id="mind:mvi_65660"/>
<dbReference type="Proteomes" id="UP000663508">
    <property type="component" value="Plasmid pVL1_6"/>
</dbReference>
<accession>A0A8H8X0G4</accession>
<evidence type="ECO:0000256" key="1">
    <source>
        <dbReference type="SAM" id="MobiDB-lite"/>
    </source>
</evidence>
<dbReference type="InterPro" id="IPR009061">
    <property type="entry name" value="DNA-bd_dom_put_sf"/>
</dbReference>
<dbReference type="EMBL" id="AP024151">
    <property type="protein sequence ID" value="BCM88105.1"/>
    <property type="molecule type" value="Genomic_DNA"/>
</dbReference>
<sequence length="161" mass="17611">MSNSGSGARPAQPSGKPAPADTRQQLVDAAVARVVENVTASLKSMIPEHAIRRLIELEVRAAVQDLPPVVVERSAPPEPPKPQPTAKLQSEPKPALAPERLTYRVDEVAEIMGVSSAVVWRWLREGHLAARKINRVRLIRRIDLEAFIDAMPASRGGPKRE</sequence>
<dbReference type="InterPro" id="IPR041657">
    <property type="entry name" value="HTH_17"/>
</dbReference>
<feature type="domain" description="Helix-turn-helix" evidence="2">
    <location>
        <begin position="103"/>
        <end position="150"/>
    </location>
</feature>
<evidence type="ECO:0000313" key="4">
    <source>
        <dbReference type="Proteomes" id="UP000663508"/>
    </source>
</evidence>
<gene>
    <name evidence="3" type="ORF">mvi_65660</name>
</gene>
<dbReference type="GO" id="GO:0003677">
    <property type="term" value="F:DNA binding"/>
    <property type="evidence" value="ECO:0007669"/>
    <property type="project" value="InterPro"/>
</dbReference>
<proteinExistence type="predicted"/>
<name>A0A8H8X0G4_9HYPH</name>
<dbReference type="Pfam" id="PF12728">
    <property type="entry name" value="HTH_17"/>
    <property type="match status" value="1"/>
</dbReference>
<dbReference type="AlphaFoldDB" id="A0A8H8X0G4"/>
<feature type="region of interest" description="Disordered" evidence="1">
    <location>
        <begin position="1"/>
        <end position="25"/>
    </location>
</feature>
<reference evidence="3" key="1">
    <citation type="submission" date="2020-11" db="EMBL/GenBank/DDBJ databases">
        <title>Complete genome sequence of a novel pathogenic Methylobacterium strain isolated from rice in Vietnam.</title>
        <authorList>
            <person name="Lai K."/>
            <person name="Okazaki S."/>
            <person name="Higashi K."/>
            <person name="Mori H."/>
            <person name="Toyoda A."/>
            <person name="Kurokawa K."/>
        </authorList>
    </citation>
    <scope>NUCLEOTIDE SEQUENCE</scope>
    <source>
        <strain evidence="3">VL1</strain>
        <plasmid evidence="3">pVL1_6</plasmid>
    </source>
</reference>
<dbReference type="NCBIfam" id="TIGR01764">
    <property type="entry name" value="excise"/>
    <property type="match status" value="1"/>
</dbReference>